<dbReference type="InterPro" id="IPR006059">
    <property type="entry name" value="SBP"/>
</dbReference>
<dbReference type="Pfam" id="PF01547">
    <property type="entry name" value="SBP_bac_1"/>
    <property type="match status" value="1"/>
</dbReference>
<gene>
    <name evidence="4" type="ORF">PhaeoP36_03589</name>
</gene>
<comment type="similarity">
    <text evidence="2">Belongs to the bacterial solute-binding protein 1 family.</text>
</comment>
<keyword evidence="5" id="KW-1185">Reference proteome</keyword>
<geneLocation type="plasmid" evidence="4 5">
    <name>pP36_a</name>
</geneLocation>
<organism evidence="4 5">
    <name type="scientific">Phaeobacter piscinae</name>
    <dbReference type="NCBI Taxonomy" id="1580596"/>
    <lineage>
        <taxon>Bacteria</taxon>
        <taxon>Pseudomonadati</taxon>
        <taxon>Pseudomonadota</taxon>
        <taxon>Alphaproteobacteria</taxon>
        <taxon>Rhodobacterales</taxon>
        <taxon>Roseobacteraceae</taxon>
        <taxon>Phaeobacter</taxon>
    </lineage>
</organism>
<reference evidence="4 5" key="4">
    <citation type="journal article" date="2018" name="Environ. Microbiol. Rep.">
        <title>Phylogenetic distribution of roseobacticides in the Roseobacter group and their effect on microalgae.</title>
        <authorList>
            <person name="Sonnenschein E.C."/>
            <person name="Phippen C.B."/>
            <person name="Bentzon-Tilia M."/>
            <person name="Rasmussen S.A."/>
            <person name="Nielsen K.F."/>
            <person name="Gram L."/>
        </authorList>
    </citation>
    <scope>NUCLEOTIDE SEQUENCE [LARGE SCALE GENOMIC DNA]</scope>
    <source>
        <strain evidence="4 5">P36</strain>
    </source>
</reference>
<reference evidence="4 5" key="2">
    <citation type="journal article" date="2017" name="Genome Biol. Evol.">
        <title>Trajectories and Drivers of Genome Evolution in Surface-Associated Marine Phaeobacter.</title>
        <authorList>
            <person name="Freese H.M."/>
            <person name="Sikorski J."/>
            <person name="Bunk B."/>
            <person name="Scheuner C."/>
            <person name="Meier-Kolthoff J.P."/>
            <person name="Sproer C."/>
            <person name="Gram L."/>
            <person name="Overmann J."/>
        </authorList>
    </citation>
    <scope>NUCLEOTIDE SEQUENCE [LARGE SCALE GENOMIC DNA]</scope>
    <source>
        <strain evidence="4 5">P36</strain>
    </source>
</reference>
<dbReference type="PANTHER" id="PTHR43649">
    <property type="entry name" value="ARABINOSE-BINDING PROTEIN-RELATED"/>
    <property type="match status" value="1"/>
</dbReference>
<evidence type="ECO:0000256" key="1">
    <source>
        <dbReference type="ARBA" id="ARBA00004418"/>
    </source>
</evidence>
<dbReference type="SUPFAM" id="SSF53850">
    <property type="entry name" value="Periplasmic binding protein-like II"/>
    <property type="match status" value="1"/>
</dbReference>
<sequence>MKLKHILPALAIGLSPMAASAECTIEGTGEVNVLSNFFEALEVLAAEMETCERAGLAVETKLTTDHKEETNKAFESSTSPWDAAAVANSSITLLQAKGQLRPLNDLVEKYREKYDIEEGMLIRFGDDIMAIAFMVNAQHLFYRKDIFEENNIAVPTTWDEVLEASEKLKQAGIEHPYGAAFGNSWELANEYVNMLLANGGTLFDPETSDSTFETPEAVAALEKMGALYRYMSPNSMSMDFGDVKRQLQQGDVAMAVMWGNEASGMDNPDESTVVGQIGFAQSPIMVEGGAPSSTFWWDGYVMLKNLDGDPDLTFQVLMHAMRAETVKENNDVTLWIRSAYEPGQYTAAITDTVVAGAPPYPMNPQAALAHSALGENIADFIVGKESAQDSLADATKAYRTAARDQGLLK</sequence>
<protein>
    <submittedName>
        <fullName evidence="4">Extracellular solute-binding protein</fullName>
    </submittedName>
</protein>
<comment type="subcellular location">
    <subcellularLocation>
        <location evidence="1">Periplasm</location>
    </subcellularLocation>
</comment>
<dbReference type="EMBL" id="CP010644">
    <property type="protein sequence ID" value="ATG37666.1"/>
    <property type="molecule type" value="Genomic_DNA"/>
</dbReference>
<keyword evidence="3" id="KW-0732">Signal</keyword>
<reference evidence="4 5" key="3">
    <citation type="journal article" date="2017" name="Int. J. Syst. Evol. Microbiol.">
        <title>Adaptation of Surface-Associated Bacteria to the Open Ocean: A Genomically Distinct Subpopulation of Phaeobacter gallaeciensis Colonizes Pacific Mesozooplankton.</title>
        <authorList>
            <person name="Freese H.M."/>
            <person name="Methner A."/>
            <person name="Overmann J."/>
        </authorList>
    </citation>
    <scope>NUCLEOTIDE SEQUENCE [LARGE SCALE GENOMIC DNA]</scope>
    <source>
        <strain evidence="4 5">P36</strain>
    </source>
</reference>
<feature type="chain" id="PRO_5046686628" evidence="3">
    <location>
        <begin position="22"/>
        <end position="409"/>
    </location>
</feature>
<dbReference type="Proteomes" id="UP000218891">
    <property type="component" value="Plasmid pP36_a"/>
</dbReference>
<dbReference type="PANTHER" id="PTHR43649:SF12">
    <property type="entry name" value="DIACETYLCHITOBIOSE BINDING PROTEIN DASA"/>
    <property type="match status" value="1"/>
</dbReference>
<accession>A0ABM6PIH4</accession>
<name>A0ABM6PIH4_9RHOB</name>
<reference evidence="4 5" key="1">
    <citation type="journal article" date="2017" name="Front. Microbiol.">
        <title>Phaeobacter piscinae sp. nov., a species of the Roseobacter group and potential aquaculture probiont.</title>
        <authorList>
            <person name="Sonnenschein E.C."/>
            <person name="Phippen C.B.W."/>
            <person name="Nielsen K.F."/>
            <person name="Mateiu R.V."/>
            <person name="Melchiorsen J."/>
            <person name="Gram L."/>
            <person name="Overmann J."/>
            <person name="Freese H.M."/>
        </authorList>
    </citation>
    <scope>NUCLEOTIDE SEQUENCE [LARGE SCALE GENOMIC DNA]</scope>
    <source>
        <strain evidence="4 5">P36</strain>
    </source>
</reference>
<proteinExistence type="inferred from homology"/>
<keyword evidence="4" id="KW-0614">Plasmid</keyword>
<dbReference type="RefSeq" id="WP_096869950.1">
    <property type="nucleotide sequence ID" value="NZ_CP010644.1"/>
</dbReference>
<evidence type="ECO:0000256" key="3">
    <source>
        <dbReference type="SAM" id="SignalP"/>
    </source>
</evidence>
<dbReference type="InterPro" id="IPR050490">
    <property type="entry name" value="Bact_solute-bd_prot1"/>
</dbReference>
<evidence type="ECO:0000256" key="2">
    <source>
        <dbReference type="ARBA" id="ARBA00008520"/>
    </source>
</evidence>
<evidence type="ECO:0000313" key="4">
    <source>
        <dbReference type="EMBL" id="ATG37666.1"/>
    </source>
</evidence>
<dbReference type="Gene3D" id="3.40.190.10">
    <property type="entry name" value="Periplasmic binding protein-like II"/>
    <property type="match status" value="2"/>
</dbReference>
<evidence type="ECO:0000313" key="5">
    <source>
        <dbReference type="Proteomes" id="UP000218891"/>
    </source>
</evidence>
<feature type="signal peptide" evidence="3">
    <location>
        <begin position="1"/>
        <end position="21"/>
    </location>
</feature>